<feature type="transmembrane region" description="Helical" evidence="1">
    <location>
        <begin position="433"/>
        <end position="452"/>
    </location>
</feature>
<proteinExistence type="predicted"/>
<feature type="transmembrane region" description="Helical" evidence="1">
    <location>
        <begin position="402"/>
        <end position="421"/>
    </location>
</feature>
<feature type="transmembrane region" description="Helical" evidence="1">
    <location>
        <begin position="143"/>
        <end position="160"/>
    </location>
</feature>
<feature type="transmembrane region" description="Helical" evidence="1">
    <location>
        <begin position="117"/>
        <end position="136"/>
    </location>
</feature>
<dbReference type="Proteomes" id="UP001523566">
    <property type="component" value="Unassembled WGS sequence"/>
</dbReference>
<keyword evidence="1" id="KW-0472">Membrane</keyword>
<feature type="transmembrane region" description="Helical" evidence="1">
    <location>
        <begin position="12"/>
        <end position="31"/>
    </location>
</feature>
<evidence type="ECO:0000313" key="2">
    <source>
        <dbReference type="EMBL" id="MCP1101596.1"/>
    </source>
</evidence>
<feature type="transmembrane region" description="Helical" evidence="1">
    <location>
        <begin position="80"/>
        <end position="97"/>
    </location>
</feature>
<feature type="transmembrane region" description="Helical" evidence="1">
    <location>
        <begin position="205"/>
        <end position="225"/>
    </location>
</feature>
<feature type="transmembrane region" description="Helical" evidence="1">
    <location>
        <begin position="329"/>
        <end position="349"/>
    </location>
</feature>
<gene>
    <name evidence="2" type="ORF">NK125_04100</name>
</gene>
<dbReference type="InterPro" id="IPR011435">
    <property type="entry name" value="UmpAB"/>
</dbReference>
<evidence type="ECO:0000313" key="3">
    <source>
        <dbReference type="Proteomes" id="UP001523566"/>
    </source>
</evidence>
<feature type="transmembrane region" description="Helical" evidence="1">
    <location>
        <begin position="290"/>
        <end position="309"/>
    </location>
</feature>
<feature type="transmembrane region" description="Helical" evidence="1">
    <location>
        <begin position="172"/>
        <end position="193"/>
    </location>
</feature>
<keyword evidence="3" id="KW-1185">Reference proteome</keyword>
<protein>
    <submittedName>
        <fullName evidence="2">DUF1538 domain-containing protein</fullName>
    </submittedName>
</protein>
<sequence>MKKLFKEKMKESIASVLPITLIVLLLSVTLVPLETGVMVLFLFGAVLLIMGMCFFTLGVDMSMTPMGEGIGIQMSKAKHMIGPVVICFILGVIITLAEPDLQVLANQIPSVPNLVLIIAVSIGVGVFLVVALLRILFKIRLSVLLVVFYAIALVVSMFAPQDFVPAAFDSGGVTTGPITVPFIMAFGIGLATLRSDKDSGDDSFGLIALCSIGPILAVLLLGIFYNPEPAAQETSIVSVATTMEAMHAFRSETPHYLKEISLALLPIAVIFALFQMIYRRFHKAKLLKVVIGYLFTYVGLVIFLTGVNVGFMPTGQLIGERLAGGGFKYLLIPIGMIVGYFIVAAEPAVHVLKAQVEEISNGLISQSAIQYSLSIGVAFSVGLSMVRILFDLPLFLFLLPGYLIALTLSFFVPPIYTGVAFDSGGVASGPMTATFLLPLAMGACQAVGGNIMTNAFGIVAMVAMTPLITIQVLGFRAELKRKAVRRKLRRRLEAMEDTMVYYDDTNNEVNE</sequence>
<reference evidence="2 3" key="1">
    <citation type="journal article" date="2022" name="Genome Biol. Evol.">
        <title>Host diet, physiology and behaviors set the stage for Lachnospiraceae cladogenesis.</title>
        <authorList>
            <person name="Vera-Ponce De Leon A."/>
            <person name="Schneider M."/>
            <person name="Jahnes B.C."/>
            <person name="Sadowski V."/>
            <person name="Camuy-Velez L.A."/>
            <person name="Duan J."/>
            <person name="Sabree Z.L."/>
        </authorList>
    </citation>
    <scope>NUCLEOTIDE SEQUENCE [LARGE SCALE GENOMIC DNA]</scope>
    <source>
        <strain evidence="2 3">PAL113</strain>
    </source>
</reference>
<dbReference type="EMBL" id="JAMZFW010000004">
    <property type="protein sequence ID" value="MCP1101596.1"/>
    <property type="molecule type" value="Genomic_DNA"/>
</dbReference>
<evidence type="ECO:0000256" key="1">
    <source>
        <dbReference type="SAM" id="Phobius"/>
    </source>
</evidence>
<comment type="caution">
    <text evidence="2">The sequence shown here is derived from an EMBL/GenBank/DDBJ whole genome shotgun (WGS) entry which is preliminary data.</text>
</comment>
<feature type="transmembrane region" description="Helical" evidence="1">
    <location>
        <begin position="37"/>
        <end position="59"/>
    </location>
</feature>
<keyword evidence="1" id="KW-1133">Transmembrane helix</keyword>
<name>A0ABT1E6Z1_9FIRM</name>
<dbReference type="RefSeq" id="WP_262065383.1">
    <property type="nucleotide sequence ID" value="NZ_JAMXOD010000004.1"/>
</dbReference>
<feature type="transmembrane region" description="Helical" evidence="1">
    <location>
        <begin position="458"/>
        <end position="479"/>
    </location>
</feature>
<feature type="transmembrane region" description="Helical" evidence="1">
    <location>
        <begin position="260"/>
        <end position="278"/>
    </location>
</feature>
<organism evidence="2 3">
    <name type="scientific">Aequitasia blattaphilus</name>
    <dbReference type="NCBI Taxonomy" id="2949332"/>
    <lineage>
        <taxon>Bacteria</taxon>
        <taxon>Bacillati</taxon>
        <taxon>Bacillota</taxon>
        <taxon>Clostridia</taxon>
        <taxon>Lachnospirales</taxon>
        <taxon>Lachnospiraceae</taxon>
        <taxon>Aequitasia</taxon>
    </lineage>
</organism>
<keyword evidence="1" id="KW-0812">Transmembrane</keyword>
<feature type="transmembrane region" description="Helical" evidence="1">
    <location>
        <begin position="369"/>
        <end position="390"/>
    </location>
</feature>
<accession>A0ABT1E6Z1</accession>
<dbReference type="Pfam" id="PF07556">
    <property type="entry name" value="DUF1538"/>
    <property type="match status" value="2"/>
</dbReference>